<reference evidence="2 3" key="1">
    <citation type="submission" date="2023-03" db="EMBL/GenBank/DDBJ databases">
        <title>Novosphingobium cyanobacteriorum sp. nov., isolated from a eutrophic reservoir during the Microcystis bloom period.</title>
        <authorList>
            <person name="Kang M."/>
            <person name="Le V."/>
            <person name="Ko S.-R."/>
            <person name="Lee S.-A."/>
            <person name="Ahn C.-Y."/>
        </authorList>
    </citation>
    <scope>NUCLEOTIDE SEQUENCE [LARGE SCALE GENOMIC DNA]</scope>
    <source>
        <strain evidence="2 3">HBC54</strain>
    </source>
</reference>
<proteinExistence type="predicted"/>
<keyword evidence="3" id="KW-1185">Reference proteome</keyword>
<dbReference type="EMBL" id="JAROCY010000018">
    <property type="protein sequence ID" value="MDF8334955.1"/>
    <property type="molecule type" value="Genomic_DNA"/>
</dbReference>
<dbReference type="InterPro" id="IPR037401">
    <property type="entry name" value="SnoaL-like"/>
</dbReference>
<organism evidence="2 3">
    <name type="scientific">Novosphingobium cyanobacteriorum</name>
    <dbReference type="NCBI Taxonomy" id="3024215"/>
    <lineage>
        <taxon>Bacteria</taxon>
        <taxon>Pseudomonadati</taxon>
        <taxon>Pseudomonadota</taxon>
        <taxon>Alphaproteobacteria</taxon>
        <taxon>Sphingomonadales</taxon>
        <taxon>Sphingomonadaceae</taxon>
        <taxon>Novosphingobium</taxon>
    </lineage>
</organism>
<sequence length="169" mass="18474">MIGEGANEGVLARLAALEARVRELEDHAAICQLIARYGPAVDGMRRAALRAMWTPHGTYETEHHVFRGADEVGAIVDDPMHLGFVEPGCAHVMSHPVVTLQGDTAVATNYSRVYQRHGTTWAVVRAAANRWELVRASDGGWRVERRVNRLLNGSELARSLLANGLEANA</sequence>
<evidence type="ECO:0000313" key="2">
    <source>
        <dbReference type="EMBL" id="MDF8334955.1"/>
    </source>
</evidence>
<protein>
    <submittedName>
        <fullName evidence="2">Nuclear transport factor 2 family protein</fullName>
    </submittedName>
</protein>
<gene>
    <name evidence="2" type="ORF">POM99_17235</name>
</gene>
<dbReference type="Pfam" id="PF13577">
    <property type="entry name" value="SnoaL_4"/>
    <property type="match status" value="1"/>
</dbReference>
<feature type="domain" description="SnoaL-like" evidence="1">
    <location>
        <begin position="22"/>
        <end position="146"/>
    </location>
</feature>
<name>A0ABT6CM13_9SPHN</name>
<accession>A0ABT6CM13</accession>
<dbReference type="RefSeq" id="WP_277279726.1">
    <property type="nucleotide sequence ID" value="NZ_JAROCY010000018.1"/>
</dbReference>
<dbReference type="InterPro" id="IPR032710">
    <property type="entry name" value="NTF2-like_dom_sf"/>
</dbReference>
<comment type="caution">
    <text evidence="2">The sequence shown here is derived from an EMBL/GenBank/DDBJ whole genome shotgun (WGS) entry which is preliminary data.</text>
</comment>
<evidence type="ECO:0000259" key="1">
    <source>
        <dbReference type="Pfam" id="PF13577"/>
    </source>
</evidence>
<dbReference type="Proteomes" id="UP001222770">
    <property type="component" value="Unassembled WGS sequence"/>
</dbReference>
<dbReference type="SUPFAM" id="SSF54427">
    <property type="entry name" value="NTF2-like"/>
    <property type="match status" value="1"/>
</dbReference>
<evidence type="ECO:0000313" key="3">
    <source>
        <dbReference type="Proteomes" id="UP001222770"/>
    </source>
</evidence>
<dbReference type="Gene3D" id="3.10.450.50">
    <property type="match status" value="1"/>
</dbReference>